<dbReference type="PANTHER" id="PTHR11607">
    <property type="entry name" value="ALPHA-MANNOSIDASE"/>
    <property type="match status" value="1"/>
</dbReference>
<gene>
    <name evidence="14" type="ORF">DGYR_LOCUS9559</name>
</gene>
<keyword evidence="5" id="KW-0479">Metal-binding</keyword>
<dbReference type="Gene3D" id="2.60.40.1360">
    <property type="match status" value="1"/>
</dbReference>
<accession>A0A7I8W4C5</accession>
<dbReference type="InterPro" id="IPR013780">
    <property type="entry name" value="Glyco_hydro_b"/>
</dbReference>
<feature type="signal peptide" evidence="12">
    <location>
        <begin position="1"/>
        <end position="21"/>
    </location>
</feature>
<dbReference type="GO" id="GO:0006013">
    <property type="term" value="P:mannose metabolic process"/>
    <property type="evidence" value="ECO:0007669"/>
    <property type="project" value="InterPro"/>
</dbReference>
<dbReference type="GO" id="GO:0030246">
    <property type="term" value="F:carbohydrate binding"/>
    <property type="evidence" value="ECO:0007669"/>
    <property type="project" value="InterPro"/>
</dbReference>
<dbReference type="Proteomes" id="UP000549394">
    <property type="component" value="Unassembled WGS sequence"/>
</dbReference>
<dbReference type="FunFam" id="3.20.110.10:FF:000001">
    <property type="entry name" value="Alpha-mannosidase"/>
    <property type="match status" value="1"/>
</dbReference>
<dbReference type="FunFam" id="1.20.1270.50:FF:000003">
    <property type="entry name" value="Alpha-mannosidase"/>
    <property type="match status" value="1"/>
</dbReference>
<keyword evidence="6" id="KW-0378">Hydrolase</keyword>
<dbReference type="SUPFAM" id="SSF88688">
    <property type="entry name" value="Families 57/38 glycoside transferase middle domain"/>
    <property type="match status" value="1"/>
</dbReference>
<dbReference type="InterPro" id="IPR028995">
    <property type="entry name" value="Glyco_hydro_57/38_cen_sf"/>
</dbReference>
<reference evidence="14 15" key="1">
    <citation type="submission" date="2020-08" db="EMBL/GenBank/DDBJ databases">
        <authorList>
            <person name="Hejnol A."/>
        </authorList>
    </citation>
    <scope>NUCLEOTIDE SEQUENCE [LARGE SCALE GENOMIC DNA]</scope>
</reference>
<dbReference type="InterPro" id="IPR015341">
    <property type="entry name" value="Glyco_hydro_38_cen"/>
</dbReference>
<dbReference type="Gene3D" id="3.20.110.10">
    <property type="entry name" value="Glycoside hydrolase 38, N terminal domain"/>
    <property type="match status" value="1"/>
</dbReference>
<evidence type="ECO:0000256" key="5">
    <source>
        <dbReference type="ARBA" id="ARBA00022723"/>
    </source>
</evidence>
<dbReference type="InterPro" id="IPR037094">
    <property type="entry name" value="Glyco_hydro_38_cen_sf"/>
</dbReference>
<dbReference type="Pfam" id="PF09261">
    <property type="entry name" value="Alpha-mann_mid"/>
    <property type="match status" value="1"/>
</dbReference>
<dbReference type="InterPro" id="IPR011682">
    <property type="entry name" value="Glyco_hydro_38_C"/>
</dbReference>
<dbReference type="InterPro" id="IPR027291">
    <property type="entry name" value="Glyco_hydro_38_N_sf"/>
</dbReference>
<dbReference type="SMART" id="SM00872">
    <property type="entry name" value="Alpha-mann_mid"/>
    <property type="match status" value="1"/>
</dbReference>
<dbReference type="Gene3D" id="1.20.1270.50">
    <property type="entry name" value="Glycoside hydrolase family 38, central domain"/>
    <property type="match status" value="2"/>
</dbReference>
<comment type="cofactor">
    <cofactor evidence="2">
        <name>Zn(2+)</name>
        <dbReference type="ChEBI" id="CHEBI:29105"/>
    </cofactor>
</comment>
<evidence type="ECO:0000256" key="4">
    <source>
        <dbReference type="ARBA" id="ARBA00012752"/>
    </source>
</evidence>
<dbReference type="SUPFAM" id="SSF88713">
    <property type="entry name" value="Glycoside hydrolase/deacetylase"/>
    <property type="match status" value="1"/>
</dbReference>
<feature type="chain" id="PRO_5029915409" description="alpha-mannosidase" evidence="12">
    <location>
        <begin position="22"/>
        <end position="1714"/>
    </location>
</feature>
<dbReference type="Gene3D" id="2.60.40.1180">
    <property type="entry name" value="Golgi alpha-mannosidase II"/>
    <property type="match status" value="1"/>
</dbReference>
<sequence>MFEHLKLFSFSIFLTFYTCQSAVFNSYQNEALKYSSLSKLSNPSKQSEETCGYKQCDLGEENVLNVHIVAHTHDDVGWLKTVDEYFYGNRNDIQHAGVQYILDNVMDELEKDEKRKFIYVEIAFFYRWWRQQDADKKEKVRKFVSEGRLEFILGGWCMNDEAATHYNSIIDQHTLGFRLLMEEFGTCARPKIGWQIDPFGHSREQASLFAQFGFDALYFGRLDYQDKANRQTKKTMELLWKGSGSLNPAQTTLFTGVLYNGYGPPNGFCFDRGCDDSPIMDDKDLEDYNVEEKVKSFADAARDWAKPYRTNHILMTMGSDFQFEEARANYKNLDKLIQHVNARKDKYHLNLFYSTPSCYTYAVNKANLTFTAKTDDFFPYASRAHTFWSGYFTSRPALKRYERFSNNVLQACKQLASLDFRSNTLKELEVLKEAMGVNQHHDAVSGTEKQHVSYDYAKRLARGSTACYSLMGESLGKIMGGKKIFSCPLLNVSNCDFTVGKKEFTAIIYNPLAKSRDHWVRIPVLNGKFEVIDESNGASLDADVVPLSEETKNLPEYKLADKKAIAELLFKVALPPIGSKSIRIKEVKLRFDPIGDAGKEMIGSPFVVENSMVSVAFSSNGLISKISNLESKVSTDVKQTLSYYLGYQGDNTLPIKQSSGAYIFRSNGSSTTELTPRSVKVYPGKHYDEVRQQFSDWAWQTIRIYDNAKHVEIEWTIGPIPIKDKLGKEVISKFSTNIASGETFYTDANGREILERKRDFRSTWDFQQTEAVAGNYYPVNSRIFIKDNNKQLTVMTDRSHGGSSLKSGELEVMLHRRLLRDDAFGVGEPLNEPGLNMYGPGLVTRGTHYILLDTPEKSVAWHRQAAPMLYLQPLPFFTDGTVTKKEFSAVKNMDKPVHLLTLEPISKNVRLVRLEHIYEKSEFSQNIQVSLKDVFPDDNIVNVEETALGGDRPVGERLVWKLKGGGSVGGDMRQFLTPVTSPMYNVLLTPMQIRTFLLNTAIINDINIVMTERHTKRRNSILKRFTAIENNVEELEKKRVSFGCRPEIKTFFKDSPQPDTPKSEERYIPSRESMVILSSGDTQSSRLSLLDKTLQNFEPKANSTVLLNQSMFMDVSPVDGDVLDKLPMFDLNTSPTDNKSSPLSEFSPVDTFRVQDENLKPEKSRKTDTTVFCNSPMEMATPVAVRAEKKAENTYNMSVSMDITLQDKKKVDPVLDLSAMSMDISSEELRLDKTKKETRMDRVENFFSDLTKTYSTNNASSKEVASRSVATIEITENVKEIKTKEVEQKAEKIAEEKASERLLEKVNAEIRNREQQKKIKTSPIRSRKMMSTPCVPNPNDIDLSLSVIDGPENEKVDLITPQVVEDKKGETVPSRTMSYVRAALKEEQQIHKEIKVPSTTNKDREKIVVENDVKLSSINKPERNKDTYLEKENKPARNKWGGENFYDELDTLCKDKFPISSSVKKTKYSLGDIHFREDKTLSAKSEEPFLKRSSVPSSLMGHKKKEFYQTRPSEIEKEHLNNRKISESNIYNNENIAEIIDQQSAPQEQLSTTKDSASLEIDTVQKKVDATFVINPLENNKDDKENAKTTEVIEQKNMEDVDEVSLDMEESSKFALSENSLLTDDDSCASLIKLPKLSESFLVKSALHSSCRKGQLSEEQKKWRRILIQLKDDRVQHEEDCYVWSNALRKDKSLRRANDEISRLRSNRQRSEKA</sequence>
<evidence type="ECO:0000313" key="15">
    <source>
        <dbReference type="Proteomes" id="UP000549394"/>
    </source>
</evidence>
<protein>
    <recommendedName>
        <fullName evidence="4">alpha-mannosidase</fullName>
        <ecNumber evidence="4">3.2.1.24</ecNumber>
    </recommendedName>
</protein>
<dbReference type="FunFam" id="2.70.98.30:FF:000003">
    <property type="entry name" value="Alpha-mannosidase"/>
    <property type="match status" value="1"/>
</dbReference>
<dbReference type="InterPro" id="IPR011330">
    <property type="entry name" value="Glyco_hydro/deAcase_b/a-brl"/>
</dbReference>
<dbReference type="GO" id="GO:0005764">
    <property type="term" value="C:lysosome"/>
    <property type="evidence" value="ECO:0007669"/>
    <property type="project" value="TreeGrafter"/>
</dbReference>
<organism evidence="14 15">
    <name type="scientific">Dimorphilus gyrociliatus</name>
    <dbReference type="NCBI Taxonomy" id="2664684"/>
    <lineage>
        <taxon>Eukaryota</taxon>
        <taxon>Metazoa</taxon>
        <taxon>Spiralia</taxon>
        <taxon>Lophotrochozoa</taxon>
        <taxon>Annelida</taxon>
        <taxon>Polychaeta</taxon>
        <taxon>Polychaeta incertae sedis</taxon>
        <taxon>Dinophilidae</taxon>
        <taxon>Dimorphilus</taxon>
    </lineage>
</organism>
<dbReference type="PANTHER" id="PTHR11607:SF3">
    <property type="entry name" value="LYSOSOMAL ALPHA-MANNOSIDASE"/>
    <property type="match status" value="1"/>
</dbReference>
<name>A0A7I8W4C5_9ANNE</name>
<dbReference type="InterPro" id="IPR050843">
    <property type="entry name" value="Glycosyl_Hydrlase_38"/>
</dbReference>
<feature type="domain" description="Glycoside hydrolase family 38 central" evidence="13">
    <location>
        <begin position="386"/>
        <end position="460"/>
    </location>
</feature>
<proteinExistence type="inferred from homology"/>
<dbReference type="EMBL" id="CAJFCJ010000014">
    <property type="protein sequence ID" value="CAD5121632.1"/>
    <property type="molecule type" value="Genomic_DNA"/>
</dbReference>
<keyword evidence="10" id="KW-0326">Glycosidase</keyword>
<comment type="similarity">
    <text evidence="3">Belongs to the glycosyl hydrolase 38 family.</text>
</comment>
<dbReference type="EC" id="3.2.1.24" evidence="4"/>
<dbReference type="InterPro" id="IPR000602">
    <property type="entry name" value="Glyco_hydro_38_N"/>
</dbReference>
<evidence type="ECO:0000259" key="13">
    <source>
        <dbReference type="SMART" id="SM00872"/>
    </source>
</evidence>
<dbReference type="Gene3D" id="2.70.98.30">
    <property type="entry name" value="Golgi alpha-mannosidase II, domain 4"/>
    <property type="match status" value="1"/>
</dbReference>
<evidence type="ECO:0000313" key="14">
    <source>
        <dbReference type="EMBL" id="CAD5121632.1"/>
    </source>
</evidence>
<keyword evidence="9" id="KW-0325">Glycoprotein</keyword>
<dbReference type="InterPro" id="IPR011013">
    <property type="entry name" value="Gal_mutarotase_sf_dom"/>
</dbReference>
<dbReference type="CDD" id="cd10810">
    <property type="entry name" value="GH38N_AMII_LAM_like"/>
    <property type="match status" value="1"/>
</dbReference>
<evidence type="ECO:0000256" key="12">
    <source>
        <dbReference type="SAM" id="SignalP"/>
    </source>
</evidence>
<dbReference type="OrthoDB" id="2016903at2759"/>
<keyword evidence="12" id="KW-0732">Signal</keyword>
<dbReference type="FunFam" id="1.20.1270.50:FF:000002">
    <property type="entry name" value="Alpha-mannosidase"/>
    <property type="match status" value="1"/>
</dbReference>
<evidence type="ECO:0000256" key="10">
    <source>
        <dbReference type="ARBA" id="ARBA00023295"/>
    </source>
</evidence>
<evidence type="ECO:0000256" key="8">
    <source>
        <dbReference type="ARBA" id="ARBA00023157"/>
    </source>
</evidence>
<keyword evidence="7" id="KW-0862">Zinc</keyword>
<comment type="caution">
    <text evidence="14">The sequence shown here is derived from an EMBL/GenBank/DDBJ whole genome shotgun (WGS) entry which is preliminary data.</text>
</comment>
<dbReference type="GO" id="GO:0046872">
    <property type="term" value="F:metal ion binding"/>
    <property type="evidence" value="ECO:0007669"/>
    <property type="project" value="UniProtKB-KW"/>
</dbReference>
<keyword evidence="8" id="KW-1015">Disulfide bond</keyword>
<dbReference type="GO" id="GO:0004559">
    <property type="term" value="F:alpha-mannosidase activity"/>
    <property type="evidence" value="ECO:0007669"/>
    <property type="project" value="UniProtKB-EC"/>
</dbReference>
<keyword evidence="15" id="KW-1185">Reference proteome</keyword>
<evidence type="ECO:0000256" key="1">
    <source>
        <dbReference type="ARBA" id="ARBA00000365"/>
    </source>
</evidence>
<feature type="region of interest" description="Disordered" evidence="11">
    <location>
        <begin position="1314"/>
        <end position="1338"/>
    </location>
</feature>
<dbReference type="Pfam" id="PF07748">
    <property type="entry name" value="Glyco_hydro_38C"/>
    <property type="match status" value="1"/>
</dbReference>
<dbReference type="Pfam" id="PF01074">
    <property type="entry name" value="Glyco_hydro_38N"/>
    <property type="match status" value="1"/>
</dbReference>
<evidence type="ECO:0000256" key="11">
    <source>
        <dbReference type="SAM" id="MobiDB-lite"/>
    </source>
</evidence>
<comment type="catalytic activity">
    <reaction evidence="1">
        <text>Hydrolysis of terminal, non-reducing alpha-D-mannose residues in alpha-D-mannosides.</text>
        <dbReference type="EC" id="3.2.1.24"/>
    </reaction>
</comment>
<dbReference type="SUPFAM" id="SSF74650">
    <property type="entry name" value="Galactose mutarotase-like"/>
    <property type="match status" value="1"/>
</dbReference>
<evidence type="ECO:0000256" key="6">
    <source>
        <dbReference type="ARBA" id="ARBA00022801"/>
    </source>
</evidence>
<evidence type="ECO:0000256" key="3">
    <source>
        <dbReference type="ARBA" id="ARBA00009792"/>
    </source>
</evidence>
<evidence type="ECO:0000256" key="9">
    <source>
        <dbReference type="ARBA" id="ARBA00023180"/>
    </source>
</evidence>
<evidence type="ECO:0000256" key="2">
    <source>
        <dbReference type="ARBA" id="ARBA00001947"/>
    </source>
</evidence>
<evidence type="ECO:0000256" key="7">
    <source>
        <dbReference type="ARBA" id="ARBA00022833"/>
    </source>
</evidence>